<protein>
    <submittedName>
        <fullName evidence="2">Uncharacterized protein</fullName>
    </submittedName>
</protein>
<accession>J9FSX8</accession>
<organism evidence="2">
    <name type="scientific">gut metagenome</name>
    <dbReference type="NCBI Taxonomy" id="749906"/>
    <lineage>
        <taxon>unclassified sequences</taxon>
        <taxon>metagenomes</taxon>
        <taxon>organismal metagenomes</taxon>
    </lineage>
</organism>
<gene>
    <name evidence="2" type="ORF">EVA_14299</name>
</gene>
<proteinExistence type="predicted"/>
<evidence type="ECO:0000256" key="1">
    <source>
        <dbReference type="SAM" id="MobiDB-lite"/>
    </source>
</evidence>
<dbReference type="EMBL" id="AMCI01004684">
    <property type="protein sequence ID" value="EJW97593.1"/>
    <property type="molecule type" value="Genomic_DNA"/>
</dbReference>
<evidence type="ECO:0000313" key="2">
    <source>
        <dbReference type="EMBL" id="EJW97593.1"/>
    </source>
</evidence>
<dbReference type="AlphaFoldDB" id="J9FSX8"/>
<reference evidence="2" key="1">
    <citation type="journal article" date="2012" name="PLoS ONE">
        <title>Gene sets for utilization of primary and secondary nutrition supplies in the distal gut of endangered iberian lynx.</title>
        <authorList>
            <person name="Alcaide M."/>
            <person name="Messina E."/>
            <person name="Richter M."/>
            <person name="Bargiela R."/>
            <person name="Peplies J."/>
            <person name="Huws S.A."/>
            <person name="Newbold C.J."/>
            <person name="Golyshin P.N."/>
            <person name="Simon M.A."/>
            <person name="Lopez G."/>
            <person name="Yakimov M.M."/>
            <person name="Ferrer M."/>
        </authorList>
    </citation>
    <scope>NUCLEOTIDE SEQUENCE</scope>
</reference>
<comment type="caution">
    <text evidence="2">The sequence shown here is derived from an EMBL/GenBank/DDBJ whole genome shotgun (WGS) entry which is preliminary data.</text>
</comment>
<sequence>MHTRSRSRPGPAPQRRALASNRLRWARGRCQAERTR</sequence>
<feature type="region of interest" description="Disordered" evidence="1">
    <location>
        <begin position="1"/>
        <end position="36"/>
    </location>
</feature>
<name>J9FSX8_9ZZZZ</name>